<evidence type="ECO:0000259" key="2">
    <source>
        <dbReference type="Pfam" id="PF13598"/>
    </source>
</evidence>
<protein>
    <recommendedName>
        <fullName evidence="6">Mucoidy inhibitor A</fullName>
    </recommendedName>
</protein>
<gene>
    <name evidence="4" type="ORF">BaRGS_00005687</name>
</gene>
<evidence type="ECO:0000256" key="1">
    <source>
        <dbReference type="SAM" id="Coils"/>
    </source>
</evidence>
<keyword evidence="1" id="KW-0175">Coiled coil</keyword>
<feature type="domain" description="DUF4140" evidence="3">
    <location>
        <begin position="32"/>
        <end position="132"/>
    </location>
</feature>
<evidence type="ECO:0008006" key="6">
    <source>
        <dbReference type="Google" id="ProtNLM"/>
    </source>
</evidence>
<evidence type="ECO:0000313" key="4">
    <source>
        <dbReference type="EMBL" id="KAK7503061.1"/>
    </source>
</evidence>
<dbReference type="EMBL" id="JACVVK020000022">
    <property type="protein sequence ID" value="KAK7503061.1"/>
    <property type="molecule type" value="Genomic_DNA"/>
</dbReference>
<dbReference type="NCBIfam" id="TIGR02231">
    <property type="entry name" value="mucoidy inhibitor MuiA family protein"/>
    <property type="match status" value="1"/>
</dbReference>
<dbReference type="InterPro" id="IPR037291">
    <property type="entry name" value="DUF4139"/>
</dbReference>
<dbReference type="Pfam" id="PF13600">
    <property type="entry name" value="DUF4140"/>
    <property type="match status" value="1"/>
</dbReference>
<feature type="coiled-coil region" evidence="1">
    <location>
        <begin position="94"/>
        <end position="128"/>
    </location>
</feature>
<feature type="domain" description="DUF4139" evidence="2">
    <location>
        <begin position="235"/>
        <end position="575"/>
    </location>
</feature>
<sequence>MATNTAPDTKEKGKESEKDVVFIAPECPVEKVTVYPDRAEVCRRVEANLAADTNQVVIKKLPEMVDPDSIRVEGTGEATIMEVVFQTESVVPEEMDTSTRQKELEQELEELHRQQEDLQSELSVLRKQWGLLDSFANTASKGGSGDKEDDKSGVTPLNEAFFKGLTEFLKLYAKEGSDLEKAQLDLQRKLEGIAAKITANEENQRKLRNKSRGRHEIKQCIIVVECKAATKVTLLVSYVTSNASWIPSYDIRMYTAEDKLKITYYGQIKQSTGEDWVDAKLFLSTAQPSIGGEVPELSTAELRLRRPTPVKIHRKVMQPAPRSRPQPSLFRAAVDEVVDIMRVNIGVPLERGPPLPSDALVEYMEANVGEGGATTMYEIVRSSTIPSDNVEHKVTVGLVDIKPKISYTSVPQKTPHAFMLAKVTNSSQYTFLAGETSIFLDNTFVGKASMKDVYPMEEFDCSLGVDPAVKVTYKPLKKYRASSGIISKTVSNTHEQVIELKNNHDYAITLLLIDQLPRSADEGIKVNLLEPQIDLKHPEKNKEVTLNKANNIEWNLELKPAETKEVTLKYIVEHPANLGIYTEEVAIQG</sequence>
<comment type="caution">
    <text evidence="4">The sequence shown here is derived from an EMBL/GenBank/DDBJ whole genome shotgun (WGS) entry which is preliminary data.</text>
</comment>
<dbReference type="Pfam" id="PF13598">
    <property type="entry name" value="DUF4139"/>
    <property type="match status" value="1"/>
</dbReference>
<dbReference type="PANTHER" id="PTHR31005:SF8">
    <property type="entry name" value="DUF4139 DOMAIN-CONTAINING PROTEIN"/>
    <property type="match status" value="1"/>
</dbReference>
<dbReference type="InterPro" id="IPR025554">
    <property type="entry name" value="DUF4140"/>
</dbReference>
<keyword evidence="5" id="KW-1185">Reference proteome</keyword>
<organism evidence="4 5">
    <name type="scientific">Batillaria attramentaria</name>
    <dbReference type="NCBI Taxonomy" id="370345"/>
    <lineage>
        <taxon>Eukaryota</taxon>
        <taxon>Metazoa</taxon>
        <taxon>Spiralia</taxon>
        <taxon>Lophotrochozoa</taxon>
        <taxon>Mollusca</taxon>
        <taxon>Gastropoda</taxon>
        <taxon>Caenogastropoda</taxon>
        <taxon>Sorbeoconcha</taxon>
        <taxon>Cerithioidea</taxon>
        <taxon>Batillariidae</taxon>
        <taxon>Batillaria</taxon>
    </lineage>
</organism>
<dbReference type="InterPro" id="IPR011935">
    <property type="entry name" value="CHP02231"/>
</dbReference>
<name>A0ABD0LV84_9CAEN</name>
<dbReference type="Proteomes" id="UP001519460">
    <property type="component" value="Unassembled WGS sequence"/>
</dbReference>
<evidence type="ECO:0000259" key="3">
    <source>
        <dbReference type="Pfam" id="PF13600"/>
    </source>
</evidence>
<proteinExistence type="predicted"/>
<dbReference type="PANTHER" id="PTHR31005">
    <property type="entry name" value="DUF4139 DOMAIN-CONTAINING PROTEIN"/>
    <property type="match status" value="1"/>
</dbReference>
<dbReference type="AlphaFoldDB" id="A0ABD0LV84"/>
<accession>A0ABD0LV84</accession>
<evidence type="ECO:0000313" key="5">
    <source>
        <dbReference type="Proteomes" id="UP001519460"/>
    </source>
</evidence>
<reference evidence="4 5" key="1">
    <citation type="journal article" date="2023" name="Sci. Data">
        <title>Genome assembly of the Korean intertidal mud-creeper Batillaria attramentaria.</title>
        <authorList>
            <person name="Patra A.K."/>
            <person name="Ho P.T."/>
            <person name="Jun S."/>
            <person name="Lee S.J."/>
            <person name="Kim Y."/>
            <person name="Won Y.J."/>
        </authorList>
    </citation>
    <scope>NUCLEOTIDE SEQUENCE [LARGE SCALE GENOMIC DNA]</scope>
    <source>
        <strain evidence="4">Wonlab-2016</strain>
    </source>
</reference>